<comment type="catalytic activity">
    <reaction evidence="1 14 15 16">
        <text>Endonucleolytic cleavage to 5'-phosphomonoester.</text>
        <dbReference type="EC" id="3.1.26.4"/>
    </reaction>
</comment>
<dbReference type="GO" id="GO:0043137">
    <property type="term" value="P:DNA replication, removal of RNA primer"/>
    <property type="evidence" value="ECO:0007669"/>
    <property type="project" value="TreeGrafter"/>
</dbReference>
<evidence type="ECO:0000256" key="7">
    <source>
        <dbReference type="ARBA" id="ARBA00019179"/>
    </source>
</evidence>
<comment type="cofactor">
    <cofactor evidence="2">
        <name>Mg(2+)</name>
        <dbReference type="ChEBI" id="CHEBI:18420"/>
    </cofactor>
</comment>
<comment type="function">
    <text evidence="3 14 16">Endonuclease that specifically degrades the RNA of RNA-DNA hybrids.</text>
</comment>
<dbReference type="GO" id="GO:0030145">
    <property type="term" value="F:manganese ion binding"/>
    <property type="evidence" value="ECO:0007669"/>
    <property type="project" value="UniProtKB-UniRule"/>
</dbReference>
<evidence type="ECO:0000256" key="5">
    <source>
        <dbReference type="ARBA" id="ARBA00007383"/>
    </source>
</evidence>
<dbReference type="PANTHER" id="PTHR10954">
    <property type="entry name" value="RIBONUCLEASE H2 SUBUNIT A"/>
    <property type="match status" value="1"/>
</dbReference>
<evidence type="ECO:0000256" key="1">
    <source>
        <dbReference type="ARBA" id="ARBA00000077"/>
    </source>
</evidence>
<gene>
    <name evidence="14" type="primary">rnhB</name>
    <name evidence="18" type="ORF">LPBF_03810</name>
</gene>
<dbReference type="EMBL" id="LVEP01000013">
    <property type="protein sequence ID" value="OCB78081.1"/>
    <property type="molecule type" value="Genomic_DNA"/>
</dbReference>
<evidence type="ECO:0000256" key="16">
    <source>
        <dbReference type="RuleBase" id="RU003515"/>
    </source>
</evidence>
<keyword evidence="8 14" id="KW-0963">Cytoplasm</keyword>
<dbReference type="GO" id="GO:0006298">
    <property type="term" value="P:mismatch repair"/>
    <property type="evidence" value="ECO:0007669"/>
    <property type="project" value="TreeGrafter"/>
</dbReference>
<reference evidence="18 19" key="1">
    <citation type="submission" date="2016-03" db="EMBL/GenBank/DDBJ databases">
        <authorList>
            <person name="Ploux O."/>
        </authorList>
    </citation>
    <scope>NUCLEOTIDE SEQUENCE [LARGE SCALE GENOMIC DNA]</scope>
    <source>
        <strain evidence="18 19">LPB0076</strain>
    </source>
</reference>
<dbReference type="GO" id="GO:0005737">
    <property type="term" value="C:cytoplasm"/>
    <property type="evidence" value="ECO:0007669"/>
    <property type="project" value="UniProtKB-SubCell"/>
</dbReference>
<keyword evidence="11 14" id="KW-0255">Endonuclease</keyword>
<evidence type="ECO:0000256" key="11">
    <source>
        <dbReference type="ARBA" id="ARBA00022759"/>
    </source>
</evidence>
<feature type="binding site" evidence="14 15">
    <location>
        <position position="16"/>
    </location>
    <ligand>
        <name>a divalent metal cation</name>
        <dbReference type="ChEBI" id="CHEBI:60240"/>
    </ligand>
</feature>
<dbReference type="GO" id="GO:0003723">
    <property type="term" value="F:RNA binding"/>
    <property type="evidence" value="ECO:0007669"/>
    <property type="project" value="UniProtKB-UniRule"/>
</dbReference>
<dbReference type="InterPro" id="IPR001352">
    <property type="entry name" value="RNase_HII/HIII"/>
</dbReference>
<dbReference type="HAMAP" id="MF_00052_B">
    <property type="entry name" value="RNase_HII_B"/>
    <property type="match status" value="1"/>
</dbReference>
<comment type="similarity">
    <text evidence="5 14 16">Belongs to the RNase HII family.</text>
</comment>
<evidence type="ECO:0000256" key="4">
    <source>
        <dbReference type="ARBA" id="ARBA00004496"/>
    </source>
</evidence>
<evidence type="ECO:0000256" key="12">
    <source>
        <dbReference type="ARBA" id="ARBA00022801"/>
    </source>
</evidence>
<evidence type="ECO:0000259" key="17">
    <source>
        <dbReference type="PROSITE" id="PS51975"/>
    </source>
</evidence>
<evidence type="ECO:0000313" key="18">
    <source>
        <dbReference type="EMBL" id="OCB78081.1"/>
    </source>
</evidence>
<protein>
    <recommendedName>
        <fullName evidence="7 14">Ribonuclease HII</fullName>
        <shortName evidence="14">RNase HII</shortName>
        <ecNumber evidence="6 14">3.1.26.4</ecNumber>
    </recommendedName>
</protein>
<comment type="cofactor">
    <cofactor evidence="14 15">
        <name>Mn(2+)</name>
        <dbReference type="ChEBI" id="CHEBI:29035"/>
    </cofactor>
    <cofactor evidence="14 15">
        <name>Mg(2+)</name>
        <dbReference type="ChEBI" id="CHEBI:18420"/>
    </cofactor>
    <text evidence="14 15">Manganese or magnesium. Binds 1 divalent metal ion per monomer in the absence of substrate. May bind a second metal ion after substrate binding.</text>
</comment>
<dbReference type="InterPro" id="IPR036397">
    <property type="entry name" value="RNaseH_sf"/>
</dbReference>
<dbReference type="Pfam" id="PF01351">
    <property type="entry name" value="RNase_HII"/>
    <property type="match status" value="1"/>
</dbReference>
<dbReference type="GO" id="GO:0032299">
    <property type="term" value="C:ribonuclease H2 complex"/>
    <property type="evidence" value="ECO:0007669"/>
    <property type="project" value="TreeGrafter"/>
</dbReference>
<feature type="binding site" evidence="14 15">
    <location>
        <position position="108"/>
    </location>
    <ligand>
        <name>a divalent metal cation</name>
        <dbReference type="ChEBI" id="CHEBI:60240"/>
    </ligand>
</feature>
<keyword evidence="12 14" id="KW-0378">Hydrolase</keyword>
<comment type="subcellular location">
    <subcellularLocation>
        <location evidence="4 14">Cytoplasm</location>
    </subcellularLocation>
</comment>
<evidence type="ECO:0000256" key="3">
    <source>
        <dbReference type="ARBA" id="ARBA00004065"/>
    </source>
</evidence>
<evidence type="ECO:0000256" key="9">
    <source>
        <dbReference type="ARBA" id="ARBA00022722"/>
    </source>
</evidence>
<evidence type="ECO:0000256" key="15">
    <source>
        <dbReference type="PROSITE-ProRule" id="PRU01319"/>
    </source>
</evidence>
<dbReference type="CDD" id="cd07182">
    <property type="entry name" value="RNase_HII_bacteria_HII_like"/>
    <property type="match status" value="1"/>
</dbReference>
<dbReference type="OrthoDB" id="9803420at2"/>
<dbReference type="InterPro" id="IPR024567">
    <property type="entry name" value="RNase_HII/HIII_dom"/>
</dbReference>
<evidence type="ECO:0000256" key="13">
    <source>
        <dbReference type="ARBA" id="ARBA00023211"/>
    </source>
</evidence>
<evidence type="ECO:0000256" key="8">
    <source>
        <dbReference type="ARBA" id="ARBA00022490"/>
    </source>
</evidence>
<evidence type="ECO:0000256" key="14">
    <source>
        <dbReference type="HAMAP-Rule" id="MF_00052"/>
    </source>
</evidence>
<keyword evidence="19" id="KW-1185">Reference proteome</keyword>
<dbReference type="SUPFAM" id="SSF53098">
    <property type="entry name" value="Ribonuclease H-like"/>
    <property type="match status" value="1"/>
</dbReference>
<dbReference type="Proteomes" id="UP000093510">
    <property type="component" value="Unassembled WGS sequence"/>
</dbReference>
<dbReference type="Gene3D" id="3.30.420.10">
    <property type="entry name" value="Ribonuclease H-like superfamily/Ribonuclease H"/>
    <property type="match status" value="1"/>
</dbReference>
<dbReference type="RefSeq" id="WP_066332650.1">
    <property type="nucleotide sequence ID" value="NZ_CP017688.1"/>
</dbReference>
<comment type="caution">
    <text evidence="18">The sequence shown here is derived from an EMBL/GenBank/DDBJ whole genome shotgun (WGS) entry which is preliminary data.</text>
</comment>
<dbReference type="EC" id="3.1.26.4" evidence="6 14"/>
<keyword evidence="13 14" id="KW-0464">Manganese</keyword>
<name>A0A1B9E830_9FLAO</name>
<evidence type="ECO:0000313" key="19">
    <source>
        <dbReference type="Proteomes" id="UP000093510"/>
    </source>
</evidence>
<dbReference type="PANTHER" id="PTHR10954:SF18">
    <property type="entry name" value="RIBONUCLEASE HII"/>
    <property type="match status" value="1"/>
</dbReference>
<dbReference type="NCBIfam" id="NF000595">
    <property type="entry name" value="PRK00015.1-3"/>
    <property type="match status" value="1"/>
</dbReference>
<keyword evidence="10 14" id="KW-0479">Metal-binding</keyword>
<feature type="domain" description="RNase H type-2" evidence="17">
    <location>
        <begin position="10"/>
        <end position="220"/>
    </location>
</feature>
<evidence type="ECO:0000256" key="10">
    <source>
        <dbReference type="ARBA" id="ARBA00022723"/>
    </source>
</evidence>
<dbReference type="STRING" id="1763534.GCA_001831475_00051"/>
<evidence type="ECO:0000256" key="2">
    <source>
        <dbReference type="ARBA" id="ARBA00001946"/>
    </source>
</evidence>
<dbReference type="AlphaFoldDB" id="A0A1B9E830"/>
<proteinExistence type="inferred from homology"/>
<dbReference type="PROSITE" id="PS51975">
    <property type="entry name" value="RNASE_H_2"/>
    <property type="match status" value="1"/>
</dbReference>
<keyword evidence="9 14" id="KW-0540">Nuclease</keyword>
<organism evidence="18 19">
    <name type="scientific">Flavobacterium crassostreae</name>
    <dbReference type="NCBI Taxonomy" id="1763534"/>
    <lineage>
        <taxon>Bacteria</taxon>
        <taxon>Pseudomonadati</taxon>
        <taxon>Bacteroidota</taxon>
        <taxon>Flavobacteriia</taxon>
        <taxon>Flavobacteriales</taxon>
        <taxon>Flavobacteriaceae</taxon>
        <taxon>Flavobacterium</taxon>
    </lineage>
</organism>
<dbReference type="InterPro" id="IPR012337">
    <property type="entry name" value="RNaseH-like_sf"/>
</dbReference>
<evidence type="ECO:0000256" key="6">
    <source>
        <dbReference type="ARBA" id="ARBA00012180"/>
    </source>
</evidence>
<dbReference type="InterPro" id="IPR022898">
    <property type="entry name" value="RNase_HII"/>
</dbReference>
<dbReference type="GO" id="GO:0004523">
    <property type="term" value="F:RNA-DNA hybrid ribonuclease activity"/>
    <property type="evidence" value="ECO:0007669"/>
    <property type="project" value="UniProtKB-UniRule"/>
</dbReference>
<accession>A0A1B9E830</accession>
<sequence length="222" mass="25383">MLKKKYSSFVLEAGADEAGRGCLAGPVTAAAVIMPADFENTYLKDSKKLSEKIRQKLRPIIEQQAVCFAVSHLEPLEIDQINILNASIKAMQESVLQLHPKPEYVIVDGNSAFIQKKWQQNSSGKIFTLTEKEWLASIPNQCIIQGDAKYQSIAAASVLAKTYRDAYMERIHEEFPMYNWKQNKGYPTKEHREAIRKYGVTKYHRMTFRLLPEQLKIAFEVL</sequence>
<feature type="binding site" evidence="14 15">
    <location>
        <position position="17"/>
    </location>
    <ligand>
        <name>a divalent metal cation</name>
        <dbReference type="ChEBI" id="CHEBI:60240"/>
    </ligand>
</feature>